<proteinExistence type="predicted"/>
<accession>A0ABQ3HG67</accession>
<keyword evidence="2" id="KW-1185">Reference proteome</keyword>
<dbReference type="EMBL" id="BNAD01000001">
    <property type="protein sequence ID" value="GHE16251.1"/>
    <property type="molecule type" value="Genomic_DNA"/>
</dbReference>
<protein>
    <submittedName>
        <fullName evidence="1">Uncharacterized protein</fullName>
    </submittedName>
</protein>
<gene>
    <name evidence="1" type="ORF">GCM10011376_08610</name>
</gene>
<name>A0ABQ3HG67_9ACTN</name>
<dbReference type="Proteomes" id="UP000597341">
    <property type="component" value="Unassembled WGS sequence"/>
</dbReference>
<comment type="caution">
    <text evidence="1">The sequence shown here is derived from an EMBL/GenBank/DDBJ whole genome shotgun (WGS) entry which is preliminary data.</text>
</comment>
<reference evidence="2" key="1">
    <citation type="journal article" date="2019" name="Int. J. Syst. Evol. Microbiol.">
        <title>The Global Catalogue of Microorganisms (GCM) 10K type strain sequencing project: providing services to taxonomists for standard genome sequencing and annotation.</title>
        <authorList>
            <consortium name="The Broad Institute Genomics Platform"/>
            <consortium name="The Broad Institute Genome Sequencing Center for Infectious Disease"/>
            <person name="Wu L."/>
            <person name="Ma J."/>
        </authorList>
    </citation>
    <scope>NUCLEOTIDE SEQUENCE [LARGE SCALE GENOMIC DNA]</scope>
    <source>
        <strain evidence="2">CGMCC 1.12791</strain>
    </source>
</reference>
<organism evidence="1 2">
    <name type="scientific">Nocardioides flavus</name>
    <name type="common">ex Wang et al. 2016</name>
    <dbReference type="NCBI Taxonomy" id="2058780"/>
    <lineage>
        <taxon>Bacteria</taxon>
        <taxon>Bacillati</taxon>
        <taxon>Actinomycetota</taxon>
        <taxon>Actinomycetes</taxon>
        <taxon>Propionibacteriales</taxon>
        <taxon>Nocardioidaceae</taxon>
        <taxon>Nocardioides</taxon>
    </lineage>
</organism>
<sequence>MCAVCLIRVEVEGPGSVLLSVLTSHDLAGRVLDQWRLTDPAEVLPLVQAFLDRSIPSRFP</sequence>
<evidence type="ECO:0000313" key="2">
    <source>
        <dbReference type="Proteomes" id="UP000597341"/>
    </source>
</evidence>
<evidence type="ECO:0000313" key="1">
    <source>
        <dbReference type="EMBL" id="GHE16251.1"/>
    </source>
</evidence>